<evidence type="ECO:0000259" key="2">
    <source>
        <dbReference type="Pfam" id="PF11223"/>
    </source>
</evidence>
<feature type="compositionally biased region" description="Low complexity" evidence="1">
    <location>
        <begin position="354"/>
        <end position="376"/>
    </location>
</feature>
<comment type="caution">
    <text evidence="3">The sequence shown here is derived from an EMBL/GenBank/DDBJ whole genome shotgun (WGS) entry which is preliminary data.</text>
</comment>
<name>A0A9W8I0N8_9FUNG</name>
<accession>A0A9W8I0N8</accession>
<feature type="region of interest" description="Disordered" evidence="1">
    <location>
        <begin position="1"/>
        <end position="85"/>
    </location>
</feature>
<keyword evidence="4" id="KW-1185">Reference proteome</keyword>
<feature type="domain" description="DUF3020" evidence="2">
    <location>
        <begin position="80"/>
        <end position="125"/>
    </location>
</feature>
<evidence type="ECO:0000313" key="4">
    <source>
        <dbReference type="Proteomes" id="UP001139887"/>
    </source>
</evidence>
<feature type="compositionally biased region" description="Polar residues" evidence="1">
    <location>
        <begin position="305"/>
        <end position="317"/>
    </location>
</feature>
<reference evidence="3" key="1">
    <citation type="submission" date="2022-07" db="EMBL/GenBank/DDBJ databases">
        <title>Phylogenomic reconstructions and comparative analyses of Kickxellomycotina fungi.</title>
        <authorList>
            <person name="Reynolds N.K."/>
            <person name="Stajich J.E."/>
            <person name="Barry K."/>
            <person name="Grigoriev I.V."/>
            <person name="Crous P."/>
            <person name="Smith M.E."/>
        </authorList>
    </citation>
    <scope>NUCLEOTIDE SEQUENCE</scope>
    <source>
        <strain evidence="3">NRRL 1566</strain>
    </source>
</reference>
<proteinExistence type="predicted"/>
<feature type="compositionally biased region" description="Low complexity" evidence="1">
    <location>
        <begin position="146"/>
        <end position="157"/>
    </location>
</feature>
<feature type="region of interest" description="Disordered" evidence="1">
    <location>
        <begin position="220"/>
        <end position="277"/>
    </location>
</feature>
<evidence type="ECO:0000256" key="1">
    <source>
        <dbReference type="SAM" id="MobiDB-lite"/>
    </source>
</evidence>
<dbReference type="Pfam" id="PF11223">
    <property type="entry name" value="DUF3020"/>
    <property type="match status" value="1"/>
</dbReference>
<feature type="compositionally biased region" description="Polar residues" evidence="1">
    <location>
        <begin position="343"/>
        <end position="353"/>
    </location>
</feature>
<feature type="region of interest" description="Disordered" evidence="1">
    <location>
        <begin position="305"/>
        <end position="376"/>
    </location>
</feature>
<sequence length="376" mass="41806">MNQNPFAFFPADANGYPQLPESLGQTTYLDTRSGLGIKDDSLHTSSMSHASHETDSNPSTPSKSRKSERRTPKSKAEVSERMRRWRSENAEKNRLNDLRCRVYRQARIRFGKEPTPEREAWIQSEIFRRLERRRLREAMKGNGSVPAPTAIANPAAPSSMNMGVGGGPLTRSRSTVHPFPLHMSQNGVAEHAMGFSASPYSMMPGNGMYTNGNAHQYHGDMHHPSAQHTSFNPHAHPMHPNQPHSSYLQSQAYGGIHHQQQQQQQGDTQLPHGFIPSASGALPSADIYSSFKFINPLYPGRLISPQSSSAAHSQDTALYSEAQQQQHMSQHPSQPLQHHDDVSSANTHTVPSHQQQQLGDMKQQQQQQLGDMSSTS</sequence>
<dbReference type="InterPro" id="IPR021386">
    <property type="entry name" value="SPP41_DUF3020"/>
</dbReference>
<dbReference type="EMBL" id="JANBUW010001792">
    <property type="protein sequence ID" value="KAJ2842391.1"/>
    <property type="molecule type" value="Genomic_DNA"/>
</dbReference>
<gene>
    <name evidence="3" type="ORF">IWW36_005925</name>
</gene>
<evidence type="ECO:0000313" key="3">
    <source>
        <dbReference type="EMBL" id="KAJ2842391.1"/>
    </source>
</evidence>
<organism evidence="3 4">
    <name type="scientific">Coemansia brasiliensis</name>
    <dbReference type="NCBI Taxonomy" id="2650707"/>
    <lineage>
        <taxon>Eukaryota</taxon>
        <taxon>Fungi</taxon>
        <taxon>Fungi incertae sedis</taxon>
        <taxon>Zoopagomycota</taxon>
        <taxon>Kickxellomycotina</taxon>
        <taxon>Kickxellomycetes</taxon>
        <taxon>Kickxellales</taxon>
        <taxon>Kickxellaceae</taxon>
        <taxon>Coemansia</taxon>
    </lineage>
</organism>
<dbReference type="AlphaFoldDB" id="A0A9W8I0N8"/>
<feature type="compositionally biased region" description="Low complexity" evidence="1">
    <location>
        <begin position="323"/>
        <end position="336"/>
    </location>
</feature>
<dbReference type="Proteomes" id="UP001139887">
    <property type="component" value="Unassembled WGS sequence"/>
</dbReference>
<feature type="compositionally biased region" description="Polar residues" evidence="1">
    <location>
        <begin position="242"/>
        <end position="252"/>
    </location>
</feature>
<dbReference type="OrthoDB" id="5595797at2759"/>
<feature type="compositionally biased region" description="Basic and acidic residues" evidence="1">
    <location>
        <begin position="69"/>
        <end position="85"/>
    </location>
</feature>
<protein>
    <recommendedName>
        <fullName evidence="2">DUF3020 domain-containing protein</fullName>
    </recommendedName>
</protein>
<feature type="region of interest" description="Disordered" evidence="1">
    <location>
        <begin position="140"/>
        <end position="159"/>
    </location>
</feature>
<feature type="non-terminal residue" evidence="3">
    <location>
        <position position="376"/>
    </location>
</feature>